<dbReference type="GO" id="GO:0003677">
    <property type="term" value="F:DNA binding"/>
    <property type="evidence" value="ECO:0007669"/>
    <property type="project" value="UniProtKB-KW"/>
</dbReference>
<comment type="caution">
    <text evidence="1">The sequence shown here is derived from an EMBL/GenBank/DDBJ whole genome shotgun (WGS) entry which is preliminary data.</text>
</comment>
<feature type="non-terminal residue" evidence="1">
    <location>
        <position position="1"/>
    </location>
</feature>
<evidence type="ECO:0000313" key="2">
    <source>
        <dbReference type="Proteomes" id="UP000228859"/>
    </source>
</evidence>
<dbReference type="EMBL" id="DLUI01000106">
    <property type="protein sequence ID" value="DAB38140.1"/>
    <property type="molecule type" value="Genomic_DNA"/>
</dbReference>
<proteinExistence type="predicted"/>
<sequence length="172" mass="19872">QNGYAINGDKITNERFASWESEVATLKSQIGEFKALINVDAIKTKEGIFFDGQIYDAYAFVNDLLKSAKSEVVLIDNYIDDSVFTLFSKYPNLKIKIYTQTITKQLSLDYQKYQAQYQNMELFEFKNAHDRFIILDGVEMYHIGASLKDLGKKWFAFSKFEVDALEILGRLK</sequence>
<keyword evidence="1" id="KW-0238">DNA-binding</keyword>
<gene>
    <name evidence="1" type="ORF">CFH83_07555</name>
</gene>
<dbReference type="Proteomes" id="UP000228859">
    <property type="component" value="Unassembled WGS sequence"/>
</dbReference>
<evidence type="ECO:0000313" key="1">
    <source>
        <dbReference type="EMBL" id="DAB38140.1"/>
    </source>
</evidence>
<organism evidence="1 2">
    <name type="scientific">Sulfuricurvum kujiense</name>
    <dbReference type="NCBI Taxonomy" id="148813"/>
    <lineage>
        <taxon>Bacteria</taxon>
        <taxon>Pseudomonadati</taxon>
        <taxon>Campylobacterota</taxon>
        <taxon>Epsilonproteobacteria</taxon>
        <taxon>Campylobacterales</taxon>
        <taxon>Sulfurimonadaceae</taxon>
        <taxon>Sulfuricurvum</taxon>
    </lineage>
</organism>
<accession>A0A2D3WGD5</accession>
<protein>
    <submittedName>
        <fullName evidence="1">DNA-binding protein</fullName>
    </submittedName>
</protein>
<dbReference type="AlphaFoldDB" id="A0A2D3WGD5"/>
<name>A0A2D3WGD5_9BACT</name>
<reference evidence="1 2" key="1">
    <citation type="journal article" date="2017" name="Front. Microbiol.">
        <title>Comparative Genomic Analysis of the Class Epsilonproteobacteria and Proposed Reclassification to Epsilonbacteraeota (phyl. nov.).</title>
        <authorList>
            <person name="Waite D.W."/>
            <person name="Vanwonterghem I."/>
            <person name="Rinke C."/>
            <person name="Parks D.H."/>
            <person name="Zhang Y."/>
            <person name="Takai K."/>
            <person name="Sievert S.M."/>
            <person name="Simon J."/>
            <person name="Campbell B.J."/>
            <person name="Hanson T.E."/>
            <person name="Woyke T."/>
            <person name="Klotz M.G."/>
            <person name="Hugenholtz P."/>
        </authorList>
    </citation>
    <scope>NUCLEOTIDE SEQUENCE [LARGE SCALE GENOMIC DNA]</scope>
    <source>
        <strain evidence="1">UBA12443</strain>
    </source>
</reference>